<keyword evidence="2" id="KW-0812">Transmembrane</keyword>
<evidence type="ECO:0000313" key="3">
    <source>
        <dbReference type="EMBL" id="SDE77062.1"/>
    </source>
</evidence>
<feature type="transmembrane region" description="Helical" evidence="2">
    <location>
        <begin position="61"/>
        <end position="78"/>
    </location>
</feature>
<gene>
    <name evidence="3" type="ORF">SAMN04244550_01036</name>
</gene>
<protein>
    <recommendedName>
        <fullName evidence="5">DUF304 domain-containing protein</fullName>
    </recommendedName>
</protein>
<feature type="region of interest" description="Disordered" evidence="1">
    <location>
        <begin position="1"/>
        <end position="31"/>
    </location>
</feature>
<proteinExistence type="predicted"/>
<sequence>MRPPRPTPRGAEPPLPPSERALTEVPHDPTAVPEGWEGVMVPGERILWQGHPLRRIGWKHLAPALLAGGGLVVAGAVLSGLTGGVLIAAGLGIAAAALWTERLQRTGTAFTLSTRAAYIARRHPLRGRQLDIHPITAEMPLRLVGGDKTGGVIFASRLRGTKTQEIGFQGILDAPEVFAILRNAREALR</sequence>
<dbReference type="RefSeq" id="WP_074553063.1">
    <property type="nucleotide sequence ID" value="NZ_CP119563.1"/>
</dbReference>
<evidence type="ECO:0000313" key="4">
    <source>
        <dbReference type="Proteomes" id="UP000183812"/>
    </source>
</evidence>
<keyword evidence="2" id="KW-1133">Transmembrane helix</keyword>
<feature type="compositionally biased region" description="Pro residues" evidence="1">
    <location>
        <begin position="1"/>
        <end position="17"/>
    </location>
</feature>
<evidence type="ECO:0008006" key="5">
    <source>
        <dbReference type="Google" id="ProtNLM"/>
    </source>
</evidence>
<keyword evidence="2" id="KW-0472">Membrane</keyword>
<reference evidence="3 4" key="1">
    <citation type="submission" date="2016-10" db="EMBL/GenBank/DDBJ databases">
        <authorList>
            <person name="de Groot N.N."/>
        </authorList>
    </citation>
    <scope>NUCLEOTIDE SEQUENCE [LARGE SCALE GENOMIC DNA]</scope>
    <source>
        <strain evidence="4">DSM 938 / 37b4</strain>
    </source>
</reference>
<dbReference type="Proteomes" id="UP000183812">
    <property type="component" value="Unassembled WGS sequence"/>
</dbReference>
<dbReference type="OrthoDB" id="199424at2"/>
<evidence type="ECO:0000256" key="2">
    <source>
        <dbReference type="SAM" id="Phobius"/>
    </source>
</evidence>
<organism evidence="3 4">
    <name type="scientific">Rhodobacter capsulatus</name>
    <name type="common">Rhodopseudomonas capsulata</name>
    <dbReference type="NCBI Taxonomy" id="1061"/>
    <lineage>
        <taxon>Bacteria</taxon>
        <taxon>Pseudomonadati</taxon>
        <taxon>Pseudomonadota</taxon>
        <taxon>Alphaproteobacteria</taxon>
        <taxon>Rhodobacterales</taxon>
        <taxon>Rhodobacter group</taxon>
        <taxon>Rhodobacter</taxon>
    </lineage>
</organism>
<feature type="transmembrane region" description="Helical" evidence="2">
    <location>
        <begin position="84"/>
        <end position="100"/>
    </location>
</feature>
<name>A0A1G7FMD6_RHOCA</name>
<dbReference type="EMBL" id="FNAY01000003">
    <property type="protein sequence ID" value="SDE77062.1"/>
    <property type="molecule type" value="Genomic_DNA"/>
</dbReference>
<dbReference type="AlphaFoldDB" id="A0A1G7FMD6"/>
<accession>A0A1G7FMD6</accession>
<evidence type="ECO:0000256" key="1">
    <source>
        <dbReference type="SAM" id="MobiDB-lite"/>
    </source>
</evidence>